<dbReference type="SUPFAM" id="SSF50998">
    <property type="entry name" value="Quinoprotein alcohol dehydrogenase-like"/>
    <property type="match status" value="1"/>
</dbReference>
<dbReference type="InterPro" id="IPR018391">
    <property type="entry name" value="PQQ_b-propeller_rpt"/>
</dbReference>
<keyword evidence="1" id="KW-0472">Membrane</keyword>
<protein>
    <recommendedName>
        <fullName evidence="2">Pyrrolo-quinoline quinone repeat domain-containing protein</fullName>
    </recommendedName>
</protein>
<dbReference type="PANTHER" id="PTHR34512">
    <property type="entry name" value="CELL SURFACE PROTEIN"/>
    <property type="match status" value="1"/>
</dbReference>
<name>A0AAD2CU04_9STRA</name>
<keyword evidence="1" id="KW-0812">Transmembrane</keyword>
<dbReference type="InterPro" id="IPR011047">
    <property type="entry name" value="Quinoprotein_ADH-like_sf"/>
</dbReference>
<comment type="caution">
    <text evidence="3">The sequence shown here is derived from an EMBL/GenBank/DDBJ whole genome shotgun (WGS) entry which is preliminary data.</text>
</comment>
<dbReference type="EMBL" id="CAKOGP040001024">
    <property type="protein sequence ID" value="CAJ1941494.1"/>
    <property type="molecule type" value="Genomic_DNA"/>
</dbReference>
<dbReference type="Proteomes" id="UP001295423">
    <property type="component" value="Unassembled WGS sequence"/>
</dbReference>
<evidence type="ECO:0000259" key="2">
    <source>
        <dbReference type="Pfam" id="PF13360"/>
    </source>
</evidence>
<dbReference type="InterPro" id="IPR002372">
    <property type="entry name" value="PQQ_rpt_dom"/>
</dbReference>
<feature type="domain" description="Pyrrolo-quinoline quinone repeat" evidence="2">
    <location>
        <begin position="379"/>
        <end position="495"/>
    </location>
</feature>
<dbReference type="AlphaFoldDB" id="A0AAD2CU04"/>
<gene>
    <name evidence="3" type="ORF">CYCCA115_LOCUS7539</name>
</gene>
<proteinExistence type="predicted"/>
<accession>A0AAD2CU04</accession>
<feature type="transmembrane region" description="Helical" evidence="1">
    <location>
        <begin position="542"/>
        <end position="561"/>
    </location>
</feature>
<evidence type="ECO:0000313" key="3">
    <source>
        <dbReference type="EMBL" id="CAJ1941494.1"/>
    </source>
</evidence>
<dbReference type="SMART" id="SM00564">
    <property type="entry name" value="PQQ"/>
    <property type="match status" value="2"/>
</dbReference>
<reference evidence="3" key="1">
    <citation type="submission" date="2023-08" db="EMBL/GenBank/DDBJ databases">
        <authorList>
            <person name="Audoor S."/>
            <person name="Bilcke G."/>
        </authorList>
    </citation>
    <scope>NUCLEOTIDE SEQUENCE</scope>
</reference>
<dbReference type="PANTHER" id="PTHR34512:SF30">
    <property type="entry name" value="OUTER MEMBRANE PROTEIN ASSEMBLY FACTOR BAMB"/>
    <property type="match status" value="1"/>
</dbReference>
<organism evidence="3 4">
    <name type="scientific">Cylindrotheca closterium</name>
    <dbReference type="NCBI Taxonomy" id="2856"/>
    <lineage>
        <taxon>Eukaryota</taxon>
        <taxon>Sar</taxon>
        <taxon>Stramenopiles</taxon>
        <taxon>Ochrophyta</taxon>
        <taxon>Bacillariophyta</taxon>
        <taxon>Bacillariophyceae</taxon>
        <taxon>Bacillariophycidae</taxon>
        <taxon>Bacillariales</taxon>
        <taxon>Bacillariaceae</taxon>
        <taxon>Cylindrotheca</taxon>
    </lineage>
</organism>
<keyword evidence="1" id="KW-1133">Transmembrane helix</keyword>
<dbReference type="Gene3D" id="2.40.10.480">
    <property type="match status" value="1"/>
</dbReference>
<dbReference type="Pfam" id="PF13360">
    <property type="entry name" value="PQQ_2"/>
    <property type="match status" value="1"/>
</dbReference>
<evidence type="ECO:0000256" key="1">
    <source>
        <dbReference type="SAM" id="Phobius"/>
    </source>
</evidence>
<keyword evidence="4" id="KW-1185">Reference proteome</keyword>
<evidence type="ECO:0000313" key="4">
    <source>
        <dbReference type="Proteomes" id="UP001295423"/>
    </source>
</evidence>
<sequence>MFLSCALSVSIALPEEAKLQKRQRSLKIDQTTHKQQQKEQQSRRLTNQELVYFPQPELDWMVRLDERMDFGNGVVTSPFEDSIVYVTTYSGTLIALSSKDGDIIATVNPTPISRVIEDGKAQQWLIHCTSGISFATTRSGNNFLVYSIVDEPPDLPGIDFKPKARVVAVSIPSHKIMWTSIELPGIPSGTPLVYGDQLRSATSMYIVLIHNSRVSGIRNTTTHTGHITLLNPSKGTVIWEEAEWLLDDSPKGYAPPSMASNPLRGMYAGGKDNTNGIVIWASNDADGRGTVGNTYIFQLPSDFEEEPLYLNSLQTKVLKSVSWNAMAKPAISKNGKKMFFGVTGNQLRGWIGDSRFDQTADWSSQLFKDNLDPKAPIPSNPILSMDENRLFVSSSSYDLACINTRNGKANWAVSGTSAFLSEARISADDKRLYVVQSADGRIFCLDQITGDYLWQGSCDQFEEDCSNSVRSDFDLSSSGQFLYFADVKGRLISLKLGEMEEVVEPMAAPIWSGPFLPTSNVDWNSNPTEEEVTNGSIPGGTIALLVLTTIFAISSTVYIVMVRRRKYPEPPTLDSFRDEHNYGSDPYEDSLIIQHSSKSVHADVGPSETVHVSDGFISLSRSFESDESSIEGPYFHPADRISVLMGTANRIAPLKEDFSYGASVLV</sequence>
<dbReference type="InterPro" id="IPR015943">
    <property type="entry name" value="WD40/YVTN_repeat-like_dom_sf"/>
</dbReference>
<dbReference type="Gene3D" id="2.130.10.10">
    <property type="entry name" value="YVTN repeat-like/Quinoprotein amine dehydrogenase"/>
    <property type="match status" value="1"/>
</dbReference>